<proteinExistence type="predicted"/>
<evidence type="ECO:0000313" key="3">
    <source>
        <dbReference type="Proteomes" id="UP000700706"/>
    </source>
</evidence>
<feature type="compositionally biased region" description="Basic and acidic residues" evidence="1">
    <location>
        <begin position="126"/>
        <end position="138"/>
    </location>
</feature>
<comment type="caution">
    <text evidence="2">The sequence shown here is derived from an EMBL/GenBank/DDBJ whole genome shotgun (WGS) entry which is preliminary data.</text>
</comment>
<dbReference type="EMBL" id="JAEKLZ010000478">
    <property type="protein sequence ID" value="MBW8729004.1"/>
    <property type="molecule type" value="Genomic_DNA"/>
</dbReference>
<evidence type="ECO:0000313" key="2">
    <source>
        <dbReference type="EMBL" id="MBW8729004.1"/>
    </source>
</evidence>
<feature type="region of interest" description="Disordered" evidence="1">
    <location>
        <begin position="222"/>
        <end position="269"/>
    </location>
</feature>
<feature type="region of interest" description="Disordered" evidence="1">
    <location>
        <begin position="126"/>
        <end position="151"/>
    </location>
</feature>
<dbReference type="AlphaFoldDB" id="A0A952FV72"/>
<reference evidence="2" key="1">
    <citation type="submission" date="2020-06" db="EMBL/GenBank/DDBJ databases">
        <title>Stable isotope informed genome-resolved metagenomics uncovers potential trophic interactions in rhizosphere soil.</title>
        <authorList>
            <person name="Starr E.P."/>
            <person name="Shi S."/>
            <person name="Blazewicz S.J."/>
            <person name="Koch B.J."/>
            <person name="Probst A.J."/>
            <person name="Hungate B.A."/>
            <person name="Pett-Ridge J."/>
            <person name="Firestone M.K."/>
            <person name="Banfield J.F."/>
        </authorList>
    </citation>
    <scope>NUCLEOTIDE SEQUENCE</scope>
    <source>
        <strain evidence="2">YM_69_17</strain>
    </source>
</reference>
<gene>
    <name evidence="2" type="ORF">JF625_28130</name>
</gene>
<name>A0A952FV72_9PROT</name>
<feature type="compositionally biased region" description="Pro residues" evidence="1">
    <location>
        <begin position="258"/>
        <end position="269"/>
    </location>
</feature>
<dbReference type="Proteomes" id="UP000700706">
    <property type="component" value="Unassembled WGS sequence"/>
</dbReference>
<protein>
    <submittedName>
        <fullName evidence="2">Uncharacterized protein</fullName>
    </submittedName>
</protein>
<sequence length="269" mass="28804">MALDCRVKPGNDNEGWNALLRRARTVGTVSLDSMFLLCFNPRMADADTRTETALAPPPNLDEDAILSGLVELSMAMARAFQAEALAALQAGDLDRACKAEARFSRLSLGIRRAIALKAKLRQQRDEARRAADQDRDDQLAQAADRRRRVAQGVTDSIAAATAGATPDDIETREQLTADLWDRLAGDHAGRYDRADRALSIEDLIRSMCRALGIPPDRAAIAAAIAGTDETPGKSGTETAGHAPAQGWFRPADASVPSRPSPRPPGPDSG</sequence>
<evidence type="ECO:0000256" key="1">
    <source>
        <dbReference type="SAM" id="MobiDB-lite"/>
    </source>
</evidence>
<organism evidence="2 3">
    <name type="scientific">Inquilinus limosus</name>
    <dbReference type="NCBI Taxonomy" id="171674"/>
    <lineage>
        <taxon>Bacteria</taxon>
        <taxon>Pseudomonadati</taxon>
        <taxon>Pseudomonadota</taxon>
        <taxon>Alphaproteobacteria</taxon>
        <taxon>Rhodospirillales</taxon>
        <taxon>Rhodospirillaceae</taxon>
        <taxon>Inquilinus</taxon>
    </lineage>
</organism>
<accession>A0A952FV72</accession>